<organism evidence="2 3">
    <name type="scientific">Ophiocordyceps australis</name>
    <dbReference type="NCBI Taxonomy" id="1399860"/>
    <lineage>
        <taxon>Eukaryota</taxon>
        <taxon>Fungi</taxon>
        <taxon>Dikarya</taxon>
        <taxon>Ascomycota</taxon>
        <taxon>Pezizomycotina</taxon>
        <taxon>Sordariomycetes</taxon>
        <taxon>Hypocreomycetidae</taxon>
        <taxon>Hypocreales</taxon>
        <taxon>Ophiocordycipitaceae</taxon>
        <taxon>Ophiocordyceps</taxon>
    </lineage>
</organism>
<feature type="region of interest" description="Disordered" evidence="1">
    <location>
        <begin position="1"/>
        <end position="22"/>
    </location>
</feature>
<comment type="caution">
    <text evidence="2">The sequence shown here is derived from an EMBL/GenBank/DDBJ whole genome shotgun (WGS) entry which is preliminary data.</text>
</comment>
<evidence type="ECO:0008006" key="4">
    <source>
        <dbReference type="Google" id="ProtNLM"/>
    </source>
</evidence>
<gene>
    <name evidence="2" type="ORF">CDD81_6435</name>
</gene>
<keyword evidence="3" id="KW-1185">Reference proteome</keyword>
<feature type="compositionally biased region" description="Low complexity" evidence="1">
    <location>
        <begin position="1"/>
        <end position="13"/>
    </location>
</feature>
<dbReference type="Proteomes" id="UP000226192">
    <property type="component" value="Unassembled WGS sequence"/>
</dbReference>
<evidence type="ECO:0000256" key="1">
    <source>
        <dbReference type="SAM" id="MobiDB-lite"/>
    </source>
</evidence>
<dbReference type="SUPFAM" id="SSF48452">
    <property type="entry name" value="TPR-like"/>
    <property type="match status" value="2"/>
</dbReference>
<reference evidence="2 3" key="1">
    <citation type="submission" date="2017-06" db="EMBL/GenBank/DDBJ databases">
        <title>Ant-infecting Ophiocordyceps genomes reveal a high diversity of potential behavioral manipulation genes and a possible major role for enterotoxins.</title>
        <authorList>
            <person name="De Bekker C."/>
            <person name="Evans H.C."/>
            <person name="Brachmann A."/>
            <person name="Hughes D.P."/>
        </authorList>
    </citation>
    <scope>NUCLEOTIDE SEQUENCE [LARGE SCALE GENOMIC DNA]</scope>
    <source>
        <strain evidence="2 3">Map64</strain>
    </source>
</reference>
<dbReference type="STRING" id="1399860.A0A2C5XLT0"/>
<proteinExistence type="predicted"/>
<dbReference type="PANTHER" id="PTHR45588:SF1">
    <property type="entry name" value="WW DOMAIN-CONTAINING PROTEIN"/>
    <property type="match status" value="1"/>
</dbReference>
<dbReference type="InterPro" id="IPR011990">
    <property type="entry name" value="TPR-like_helical_dom_sf"/>
</dbReference>
<evidence type="ECO:0000313" key="2">
    <source>
        <dbReference type="EMBL" id="PHH66598.1"/>
    </source>
</evidence>
<dbReference type="Gene3D" id="1.25.40.10">
    <property type="entry name" value="Tetratricopeptide repeat domain"/>
    <property type="match status" value="1"/>
</dbReference>
<sequence length="574" mass="64097">MEPQQEQKQPRPQAHADDYPYRLGSHHRPIATASEAAQCWFDRGLVWCYGFNHEEAVWCFEQALVADESSAMSHWGLAYALGPNYNKPWDLFGRRERQATGRRTHEAVTKARRRASSPLETALAEALAHRYPCREPPADKHEVCARGRAYADAMLAVARRFPLDLDVAALSADALLNLTPWKLWDISSGQPAEGARTLEAKQLLEEALARPGGNRHPGLLHFYIHLMEMSQTPEAALPAAHALSGLVPDAGHLEHMPSHIYILVGAYAQAIAANTAAIAADDKFAARHGAVNFYTLYRSHDMHFRMYAAMLAGQARIALESADLLEAAITDDLLRIQCPPMALWLEAFIGMRLHVLVRFGRWHHILALPLPADTHLYCVSTALTLYARGVAQAALGRVDEAEATRRAFAHAVLRVSPHRTLFNNRCVDILAIAAAMLDGELEYRRANHDVAFAHLRRAIALADALPFDEPWGWMQPVRHAYGALLLEQGCVDEALLVYRADLGLDDSLPRVHRHVNNVWALHGYHECLVRLQRHDEARRIQLRLEAAQAEADVPITSSCHCRRTKATDPVAEKL</sequence>
<accession>A0A2C5XLT0</accession>
<dbReference type="EMBL" id="NJET01000006">
    <property type="protein sequence ID" value="PHH66598.1"/>
    <property type="molecule type" value="Genomic_DNA"/>
</dbReference>
<dbReference type="OrthoDB" id="414774at2759"/>
<dbReference type="PANTHER" id="PTHR45588">
    <property type="entry name" value="TPR DOMAIN-CONTAINING PROTEIN"/>
    <property type="match status" value="1"/>
</dbReference>
<dbReference type="AlphaFoldDB" id="A0A2C5XLT0"/>
<protein>
    <recommendedName>
        <fullName evidence="4">MalT-like TPR region domain-containing protein</fullName>
    </recommendedName>
</protein>
<evidence type="ECO:0000313" key="3">
    <source>
        <dbReference type="Proteomes" id="UP000226192"/>
    </source>
</evidence>
<name>A0A2C5XLT0_9HYPO</name>